<feature type="compositionally biased region" description="Polar residues" evidence="1">
    <location>
        <begin position="445"/>
        <end position="465"/>
    </location>
</feature>
<feature type="region of interest" description="Disordered" evidence="1">
    <location>
        <begin position="435"/>
        <end position="515"/>
    </location>
</feature>
<comment type="caution">
    <text evidence="2">The sequence shown here is derived from an EMBL/GenBank/DDBJ whole genome shotgun (WGS) entry which is preliminary data.</text>
</comment>
<sequence>METKVIKSNKRKQYTSPTDPFERIYTRRRKSYTSSVRNLHARRVFPPAEVKGSIVEAKFDKKKDKAGVGFSDKGQKNSVMGTEGLCEVASQNTPPDNELFGRSEQNTGIDRVSEGLLKGERAKSGDVITHSRSKLFKNPSSFSYRRLLPYLMDLAKNNPNALGVNQCGTVANSVEEMPPPSLLVSQDGLIDSVNKDNGHPFNDSGAFPIGTSNEESSYLLFPEHPSRELPAQKPCEASTVSTVNGSMPTNLPLHLDCESVSQISQDTSNPAHDAPFVQPSLLTEGVGLDNDKVEFTVESCQGDEGLQLPPPHGGVSLKPEQGRIRHGALGRRLNNRSANDKDSCTGEGERDRRLSPKAKMGFLVPCSRSKLYKTPNSFSYRRLLPFLKDITENDSNSQESRPCQKVDEFLEEIPSFSLVASQTISKDGLNQEVLSKGHPLGSLDASPNLNPTEMTSSNVDCSNLESSEHPLAESPIQNSPQSSILSTFSSSMITNPSHTYQESGSQVHQGMLDGSKTTKPAHDAICIVQKTNHQLKSSSLVISTSVNEGATKDPNPLPEVVKDCFVHSPKSGTDFKSPEKLSLNREPFNIEPLSPIDKLACGPSMGILKRCPQGCRGICSCLKCASFRLHAERAFEFSRNQMQDAREVALELMKELSCIRSLLEKSVDGADGRAMVEVAQVKVACQKALRAEDLAKSRLREMNEELNIHCKAPCLQRPGVKFADPNEQELLSK</sequence>
<evidence type="ECO:0000313" key="2">
    <source>
        <dbReference type="EMBL" id="KAF9606185.1"/>
    </source>
</evidence>
<feature type="region of interest" description="Disordered" evidence="1">
    <location>
        <begin position="329"/>
        <end position="352"/>
    </location>
</feature>
<feature type="compositionally biased region" description="Low complexity" evidence="1">
    <location>
        <begin position="479"/>
        <end position="491"/>
    </location>
</feature>
<evidence type="ECO:0000313" key="3">
    <source>
        <dbReference type="Proteomes" id="UP000631114"/>
    </source>
</evidence>
<dbReference type="PANTHER" id="PTHR34461:SF4">
    <property type="entry name" value="OS01G0101800 PROTEIN"/>
    <property type="match status" value="1"/>
</dbReference>
<organism evidence="2 3">
    <name type="scientific">Coptis chinensis</name>
    <dbReference type="NCBI Taxonomy" id="261450"/>
    <lineage>
        <taxon>Eukaryota</taxon>
        <taxon>Viridiplantae</taxon>
        <taxon>Streptophyta</taxon>
        <taxon>Embryophyta</taxon>
        <taxon>Tracheophyta</taxon>
        <taxon>Spermatophyta</taxon>
        <taxon>Magnoliopsida</taxon>
        <taxon>Ranunculales</taxon>
        <taxon>Ranunculaceae</taxon>
        <taxon>Coptidoideae</taxon>
        <taxon>Coptis</taxon>
    </lineage>
</organism>
<keyword evidence="3" id="KW-1185">Reference proteome</keyword>
<dbReference type="AlphaFoldDB" id="A0A835HSJ6"/>
<evidence type="ECO:0000256" key="1">
    <source>
        <dbReference type="SAM" id="MobiDB-lite"/>
    </source>
</evidence>
<dbReference type="PANTHER" id="PTHR34461">
    <property type="entry name" value="EXPRESSED PROTEIN"/>
    <property type="match status" value="1"/>
</dbReference>
<feature type="compositionally biased region" description="Basic and acidic residues" evidence="1">
    <location>
        <begin position="338"/>
        <end position="352"/>
    </location>
</feature>
<reference evidence="2 3" key="1">
    <citation type="submission" date="2020-10" db="EMBL/GenBank/DDBJ databases">
        <title>The Coptis chinensis genome and diversification of protoberbering-type alkaloids.</title>
        <authorList>
            <person name="Wang B."/>
            <person name="Shu S."/>
            <person name="Song C."/>
            <person name="Liu Y."/>
        </authorList>
    </citation>
    <scope>NUCLEOTIDE SEQUENCE [LARGE SCALE GENOMIC DNA]</scope>
    <source>
        <strain evidence="2">HL-2020</strain>
        <tissue evidence="2">Leaf</tissue>
    </source>
</reference>
<dbReference type="Proteomes" id="UP000631114">
    <property type="component" value="Unassembled WGS sequence"/>
</dbReference>
<proteinExistence type="predicted"/>
<dbReference type="EMBL" id="JADFTS010000005">
    <property type="protein sequence ID" value="KAF9606185.1"/>
    <property type="molecule type" value="Genomic_DNA"/>
</dbReference>
<feature type="compositionally biased region" description="Polar residues" evidence="1">
    <location>
        <begin position="492"/>
        <end position="508"/>
    </location>
</feature>
<feature type="region of interest" description="Disordered" evidence="1">
    <location>
        <begin position="1"/>
        <end position="26"/>
    </location>
</feature>
<protein>
    <submittedName>
        <fullName evidence="2">Uncharacterized protein</fullName>
    </submittedName>
</protein>
<gene>
    <name evidence="2" type="ORF">IFM89_023640</name>
</gene>
<dbReference type="OrthoDB" id="766405at2759"/>
<name>A0A835HSJ6_9MAGN</name>
<accession>A0A835HSJ6</accession>